<dbReference type="PROSITE" id="PS50110">
    <property type="entry name" value="RESPONSE_REGULATORY"/>
    <property type="match status" value="1"/>
</dbReference>
<keyword evidence="2" id="KW-0067">ATP-binding</keyword>
<dbReference type="PROSITE" id="PS00675">
    <property type="entry name" value="SIGMA54_INTERACT_1"/>
    <property type="match status" value="1"/>
</dbReference>
<keyword evidence="1" id="KW-0547">Nucleotide-binding</keyword>
<dbReference type="AlphaFoldDB" id="A0A956SEN3"/>
<evidence type="ECO:0000256" key="1">
    <source>
        <dbReference type="ARBA" id="ARBA00022741"/>
    </source>
</evidence>
<dbReference type="Proteomes" id="UP000739538">
    <property type="component" value="Unassembled WGS sequence"/>
</dbReference>
<sequence length="441" mass="47782">MASILLVDDDADFTTATAGLLDRLGHRVTTANDLSGAREILTSESFDILLLDLMLPDGNGFDLLTEMPAGKEIPHVAIITGNTAVTSLVKSVMGPNVSYLIKPISMTDLQSVLEKVTEPVASQDSPDAHFGILVGESPVMHGVYKMIERVAATGANVLLQGESGVGKELVAQSIHRASSAKGRFVAANCGAISRELIGSELFGHEKGAFTGAVGRRQGVFEQAVGGTLFLDEITEMPIDLQPNLLRVLETNRVTRLGATEEIPVDCRVISATNRTAQQLAAEQCLREDLYFRLAVFPISIPPLREREGDVRLLANSFLAQLNDQNGTEVALDDAGMVRLESYSWPGNVRELRHAIHRAYIMSDPDDGTLRLPDRLASPFAKEPEPTGGLVPGKTISEVERELIQLTLEKTDGDKPEAAQMLGISLKTLYNRLNAYKEEDEA</sequence>
<dbReference type="SUPFAM" id="SSF52172">
    <property type="entry name" value="CheY-like"/>
    <property type="match status" value="1"/>
</dbReference>
<dbReference type="GO" id="GO:0006355">
    <property type="term" value="P:regulation of DNA-templated transcription"/>
    <property type="evidence" value="ECO:0007669"/>
    <property type="project" value="InterPro"/>
</dbReference>
<dbReference type="InterPro" id="IPR009057">
    <property type="entry name" value="Homeodomain-like_sf"/>
</dbReference>
<dbReference type="Pfam" id="PF02954">
    <property type="entry name" value="HTH_8"/>
    <property type="match status" value="1"/>
</dbReference>
<dbReference type="GO" id="GO:0000160">
    <property type="term" value="P:phosphorelay signal transduction system"/>
    <property type="evidence" value="ECO:0007669"/>
    <property type="project" value="InterPro"/>
</dbReference>
<dbReference type="InterPro" id="IPR003593">
    <property type="entry name" value="AAA+_ATPase"/>
</dbReference>
<evidence type="ECO:0000259" key="6">
    <source>
        <dbReference type="PROSITE" id="PS50045"/>
    </source>
</evidence>
<dbReference type="FunFam" id="3.40.50.300:FF:000006">
    <property type="entry name" value="DNA-binding transcriptional regulator NtrC"/>
    <property type="match status" value="1"/>
</dbReference>
<dbReference type="SUPFAM" id="SSF46689">
    <property type="entry name" value="Homeodomain-like"/>
    <property type="match status" value="1"/>
</dbReference>
<gene>
    <name evidence="8" type="ORF">KDA27_17765</name>
</gene>
<evidence type="ECO:0000313" key="9">
    <source>
        <dbReference type="Proteomes" id="UP000739538"/>
    </source>
</evidence>
<evidence type="ECO:0000313" key="8">
    <source>
        <dbReference type="EMBL" id="MCA9757656.1"/>
    </source>
</evidence>
<protein>
    <submittedName>
        <fullName evidence="8">Sigma-54-dependent Fis family transcriptional regulator</fullName>
    </submittedName>
</protein>
<evidence type="ECO:0000256" key="2">
    <source>
        <dbReference type="ARBA" id="ARBA00022840"/>
    </source>
</evidence>
<dbReference type="PANTHER" id="PTHR32071">
    <property type="entry name" value="TRANSCRIPTIONAL REGULATORY PROTEIN"/>
    <property type="match status" value="1"/>
</dbReference>
<dbReference type="PROSITE" id="PS50045">
    <property type="entry name" value="SIGMA54_INTERACT_4"/>
    <property type="match status" value="1"/>
</dbReference>
<keyword evidence="3" id="KW-0805">Transcription regulation</keyword>
<dbReference type="Pfam" id="PF00072">
    <property type="entry name" value="Response_reg"/>
    <property type="match status" value="1"/>
</dbReference>
<accession>A0A956SEN3</accession>
<dbReference type="InterPro" id="IPR027417">
    <property type="entry name" value="P-loop_NTPase"/>
</dbReference>
<dbReference type="CDD" id="cd00156">
    <property type="entry name" value="REC"/>
    <property type="match status" value="1"/>
</dbReference>
<dbReference type="Pfam" id="PF00158">
    <property type="entry name" value="Sigma54_activat"/>
    <property type="match status" value="1"/>
</dbReference>
<organism evidence="8 9">
    <name type="scientific">Eiseniibacteriota bacterium</name>
    <dbReference type="NCBI Taxonomy" id="2212470"/>
    <lineage>
        <taxon>Bacteria</taxon>
        <taxon>Candidatus Eiseniibacteriota</taxon>
    </lineage>
</organism>
<dbReference type="CDD" id="cd00009">
    <property type="entry name" value="AAA"/>
    <property type="match status" value="1"/>
</dbReference>
<dbReference type="InterPro" id="IPR011006">
    <property type="entry name" value="CheY-like_superfamily"/>
</dbReference>
<dbReference type="SMART" id="SM00382">
    <property type="entry name" value="AAA"/>
    <property type="match status" value="1"/>
</dbReference>
<reference evidence="8" key="1">
    <citation type="submission" date="2020-04" db="EMBL/GenBank/DDBJ databases">
        <authorList>
            <person name="Zhang T."/>
        </authorList>
    </citation>
    <scope>NUCLEOTIDE SEQUENCE</scope>
    <source>
        <strain evidence="8">HKST-UBA02</strain>
    </source>
</reference>
<feature type="modified residue" description="4-aspartylphosphate" evidence="5">
    <location>
        <position position="52"/>
    </location>
</feature>
<dbReference type="Gene3D" id="1.10.10.60">
    <property type="entry name" value="Homeodomain-like"/>
    <property type="match status" value="1"/>
</dbReference>
<dbReference type="PROSITE" id="PS00688">
    <property type="entry name" value="SIGMA54_INTERACT_3"/>
    <property type="match status" value="1"/>
</dbReference>
<reference evidence="8" key="2">
    <citation type="journal article" date="2021" name="Microbiome">
        <title>Successional dynamics and alternative stable states in a saline activated sludge microbial community over 9 years.</title>
        <authorList>
            <person name="Wang Y."/>
            <person name="Ye J."/>
            <person name="Ju F."/>
            <person name="Liu L."/>
            <person name="Boyd J.A."/>
            <person name="Deng Y."/>
            <person name="Parks D.H."/>
            <person name="Jiang X."/>
            <person name="Yin X."/>
            <person name="Woodcroft B.J."/>
            <person name="Tyson G.W."/>
            <person name="Hugenholtz P."/>
            <person name="Polz M.F."/>
            <person name="Zhang T."/>
        </authorList>
    </citation>
    <scope>NUCLEOTIDE SEQUENCE</scope>
    <source>
        <strain evidence="8">HKST-UBA02</strain>
    </source>
</reference>
<dbReference type="InterPro" id="IPR025662">
    <property type="entry name" value="Sigma_54_int_dom_ATP-bd_1"/>
</dbReference>
<dbReference type="InterPro" id="IPR025944">
    <property type="entry name" value="Sigma_54_int_dom_CS"/>
</dbReference>
<dbReference type="Gene3D" id="3.40.50.300">
    <property type="entry name" value="P-loop containing nucleotide triphosphate hydrolases"/>
    <property type="match status" value="1"/>
</dbReference>
<dbReference type="GO" id="GO:0043565">
    <property type="term" value="F:sequence-specific DNA binding"/>
    <property type="evidence" value="ECO:0007669"/>
    <property type="project" value="InterPro"/>
</dbReference>
<feature type="domain" description="Sigma-54 factor interaction" evidence="6">
    <location>
        <begin position="133"/>
        <end position="360"/>
    </location>
</feature>
<keyword evidence="4" id="KW-0804">Transcription</keyword>
<evidence type="ECO:0000256" key="4">
    <source>
        <dbReference type="ARBA" id="ARBA00023163"/>
    </source>
</evidence>
<dbReference type="GO" id="GO:0005524">
    <property type="term" value="F:ATP binding"/>
    <property type="evidence" value="ECO:0007669"/>
    <property type="project" value="UniProtKB-KW"/>
</dbReference>
<dbReference type="PRINTS" id="PR01590">
    <property type="entry name" value="HTHFIS"/>
</dbReference>
<comment type="caution">
    <text evidence="8">The sequence shown here is derived from an EMBL/GenBank/DDBJ whole genome shotgun (WGS) entry which is preliminary data.</text>
</comment>
<name>A0A956SEN3_UNCEI</name>
<dbReference type="Gene3D" id="1.10.8.60">
    <property type="match status" value="1"/>
</dbReference>
<dbReference type="InterPro" id="IPR001789">
    <property type="entry name" value="Sig_transdc_resp-reg_receiver"/>
</dbReference>
<dbReference type="EMBL" id="JAGQHS010000111">
    <property type="protein sequence ID" value="MCA9757656.1"/>
    <property type="molecule type" value="Genomic_DNA"/>
</dbReference>
<dbReference type="SMART" id="SM00448">
    <property type="entry name" value="REC"/>
    <property type="match status" value="1"/>
</dbReference>
<dbReference type="InterPro" id="IPR058031">
    <property type="entry name" value="AAA_lid_NorR"/>
</dbReference>
<evidence type="ECO:0000259" key="7">
    <source>
        <dbReference type="PROSITE" id="PS50110"/>
    </source>
</evidence>
<feature type="domain" description="Response regulatory" evidence="7">
    <location>
        <begin position="3"/>
        <end position="117"/>
    </location>
</feature>
<dbReference type="SUPFAM" id="SSF52540">
    <property type="entry name" value="P-loop containing nucleoside triphosphate hydrolases"/>
    <property type="match status" value="1"/>
</dbReference>
<dbReference type="InterPro" id="IPR002197">
    <property type="entry name" value="HTH_Fis"/>
</dbReference>
<keyword evidence="5" id="KW-0597">Phosphoprotein</keyword>
<dbReference type="Pfam" id="PF25601">
    <property type="entry name" value="AAA_lid_14"/>
    <property type="match status" value="1"/>
</dbReference>
<dbReference type="InterPro" id="IPR002078">
    <property type="entry name" value="Sigma_54_int"/>
</dbReference>
<proteinExistence type="predicted"/>
<dbReference type="Gene3D" id="3.40.50.2300">
    <property type="match status" value="1"/>
</dbReference>
<evidence type="ECO:0000256" key="3">
    <source>
        <dbReference type="ARBA" id="ARBA00023015"/>
    </source>
</evidence>
<evidence type="ECO:0000256" key="5">
    <source>
        <dbReference type="PROSITE-ProRule" id="PRU00169"/>
    </source>
</evidence>
<dbReference type="PANTHER" id="PTHR32071:SF81">
    <property type="entry name" value="PROPIONATE CATABOLISM OPERON REGULATORY PROTEIN"/>
    <property type="match status" value="1"/>
</dbReference>